<evidence type="ECO:0000259" key="1">
    <source>
        <dbReference type="Pfam" id="PF00534"/>
    </source>
</evidence>
<dbReference type="SUPFAM" id="SSF53756">
    <property type="entry name" value="UDP-Glycosyltransferase/glycogen phosphorylase"/>
    <property type="match status" value="1"/>
</dbReference>
<sequence length="108" mass="12005">MRFLQTAQLVVNPSPREGWGLTSVEANACGTPVVASDVPGLRDSCRDGETGFLFPFGDTNSLVNRIVTILRDEPLRQTLSRNAVTWARKFDWNNSANEMESLLHSVVR</sequence>
<dbReference type="Gene3D" id="3.40.50.2000">
    <property type="entry name" value="Glycogen Phosphorylase B"/>
    <property type="match status" value="2"/>
</dbReference>
<protein>
    <recommendedName>
        <fullName evidence="1">Glycosyl transferase family 1 domain-containing protein</fullName>
    </recommendedName>
</protein>
<accession>A0A0S7WGV7</accession>
<dbReference type="InterPro" id="IPR050194">
    <property type="entry name" value="Glycosyltransferase_grp1"/>
</dbReference>
<reference evidence="2 3" key="1">
    <citation type="journal article" date="2015" name="Microbiome">
        <title>Genomic resolution of linkages in carbon, nitrogen, and sulfur cycling among widespread estuary sediment bacteria.</title>
        <authorList>
            <person name="Baker B.J."/>
            <person name="Lazar C.S."/>
            <person name="Teske A.P."/>
            <person name="Dick G.J."/>
        </authorList>
    </citation>
    <scope>NUCLEOTIDE SEQUENCE [LARGE SCALE GENOMIC DNA]</scope>
    <source>
        <strain evidence="2">DG_26</strain>
    </source>
</reference>
<dbReference type="GO" id="GO:0016758">
    <property type="term" value="F:hexosyltransferase activity"/>
    <property type="evidence" value="ECO:0007669"/>
    <property type="project" value="TreeGrafter"/>
</dbReference>
<dbReference type="AlphaFoldDB" id="A0A0S7WGV7"/>
<dbReference type="EMBL" id="LIZT01000061">
    <property type="protein sequence ID" value="KPJ49378.1"/>
    <property type="molecule type" value="Genomic_DNA"/>
</dbReference>
<proteinExistence type="predicted"/>
<dbReference type="Proteomes" id="UP000051124">
    <property type="component" value="Unassembled WGS sequence"/>
</dbReference>
<gene>
    <name evidence="2" type="ORF">AMJ40_05625</name>
</gene>
<dbReference type="PANTHER" id="PTHR45947:SF3">
    <property type="entry name" value="SULFOQUINOVOSYL TRANSFERASE SQD2"/>
    <property type="match status" value="1"/>
</dbReference>
<evidence type="ECO:0000313" key="2">
    <source>
        <dbReference type="EMBL" id="KPJ49378.1"/>
    </source>
</evidence>
<dbReference type="PANTHER" id="PTHR45947">
    <property type="entry name" value="SULFOQUINOVOSYL TRANSFERASE SQD2"/>
    <property type="match status" value="1"/>
</dbReference>
<dbReference type="CDD" id="cd03801">
    <property type="entry name" value="GT4_PimA-like"/>
    <property type="match status" value="1"/>
</dbReference>
<name>A0A0S7WGV7_UNCT6</name>
<organism evidence="2 3">
    <name type="scientific">candidate division TA06 bacterium DG_26</name>
    <dbReference type="NCBI Taxonomy" id="1703771"/>
    <lineage>
        <taxon>Bacteria</taxon>
        <taxon>Bacteria division TA06</taxon>
    </lineage>
</organism>
<evidence type="ECO:0000313" key="3">
    <source>
        <dbReference type="Proteomes" id="UP000051124"/>
    </source>
</evidence>
<feature type="domain" description="Glycosyl transferase family 1" evidence="1">
    <location>
        <begin position="2"/>
        <end position="83"/>
    </location>
</feature>
<comment type="caution">
    <text evidence="2">The sequence shown here is derived from an EMBL/GenBank/DDBJ whole genome shotgun (WGS) entry which is preliminary data.</text>
</comment>
<dbReference type="Pfam" id="PF00534">
    <property type="entry name" value="Glycos_transf_1"/>
    <property type="match status" value="1"/>
</dbReference>
<dbReference type="InterPro" id="IPR001296">
    <property type="entry name" value="Glyco_trans_1"/>
</dbReference>